<name>A0AAV4NAQ2_CAEEX</name>
<dbReference type="Proteomes" id="UP001054945">
    <property type="component" value="Unassembled WGS sequence"/>
</dbReference>
<dbReference type="EMBL" id="BPLR01020622">
    <property type="protein sequence ID" value="GIX80756.1"/>
    <property type="molecule type" value="Genomic_DNA"/>
</dbReference>
<evidence type="ECO:0000313" key="2">
    <source>
        <dbReference type="Proteomes" id="UP001054945"/>
    </source>
</evidence>
<accession>A0AAV4NAQ2</accession>
<evidence type="ECO:0000313" key="1">
    <source>
        <dbReference type="EMBL" id="GIX80756.1"/>
    </source>
</evidence>
<gene>
    <name evidence="1" type="ORF">CEXT_748441</name>
</gene>
<reference evidence="1 2" key="1">
    <citation type="submission" date="2021-06" db="EMBL/GenBank/DDBJ databases">
        <title>Caerostris extrusa draft genome.</title>
        <authorList>
            <person name="Kono N."/>
            <person name="Arakawa K."/>
        </authorList>
    </citation>
    <scope>NUCLEOTIDE SEQUENCE [LARGE SCALE GENOMIC DNA]</scope>
</reference>
<keyword evidence="2" id="KW-1185">Reference proteome</keyword>
<protein>
    <submittedName>
        <fullName evidence="1">Uncharacterized protein</fullName>
    </submittedName>
</protein>
<dbReference type="AlphaFoldDB" id="A0AAV4NAQ2"/>
<proteinExistence type="predicted"/>
<sequence>MDSLEKSKWILTSSLNGNPRTENSLQPNYPISFHAGDRGVQFFSKSFALRNTPLPVYTNARTPQATTVLIARSGASVFVSIDRLTSKSKSILTSSLNGNPRTENSLKPNYPISFHGGDRGVQFFSKSFAQRNTPLLFIRTLGSVYTLLIKAPTCIRTNENRTRTCARGEKLCFACGLIRQNALLNDNGLNLGRKHDSKIAPPMRGQPMYQYPRIQAPCPALPFGRVKKIKRNGDAGRYLILTLQSVSKNWIGSDCSSSVMLKYKTRIPNLEPFFISLSPSLLPGVYIL</sequence>
<organism evidence="1 2">
    <name type="scientific">Caerostris extrusa</name>
    <name type="common">Bark spider</name>
    <name type="synonym">Caerostris bankana</name>
    <dbReference type="NCBI Taxonomy" id="172846"/>
    <lineage>
        <taxon>Eukaryota</taxon>
        <taxon>Metazoa</taxon>
        <taxon>Ecdysozoa</taxon>
        <taxon>Arthropoda</taxon>
        <taxon>Chelicerata</taxon>
        <taxon>Arachnida</taxon>
        <taxon>Araneae</taxon>
        <taxon>Araneomorphae</taxon>
        <taxon>Entelegynae</taxon>
        <taxon>Araneoidea</taxon>
        <taxon>Araneidae</taxon>
        <taxon>Caerostris</taxon>
    </lineage>
</organism>
<comment type="caution">
    <text evidence="1">The sequence shown here is derived from an EMBL/GenBank/DDBJ whole genome shotgun (WGS) entry which is preliminary data.</text>
</comment>